<dbReference type="GO" id="GO:0006313">
    <property type="term" value="P:DNA transposition"/>
    <property type="evidence" value="ECO:0007669"/>
    <property type="project" value="InterPro"/>
</dbReference>
<dbReference type="EMBL" id="KY399978">
    <property type="protein sequence ID" value="ARU12683.1"/>
    <property type="molecule type" value="Genomic_DNA"/>
</dbReference>
<name>A0A1Y0F4S2_VIBCL</name>
<evidence type="ECO:0000259" key="2">
    <source>
        <dbReference type="Pfam" id="PF13340"/>
    </source>
</evidence>
<feature type="domain" description="Transposase IS4-like" evidence="1">
    <location>
        <begin position="91"/>
        <end position="246"/>
    </location>
</feature>
<feature type="domain" description="Insertion element IS402-like" evidence="2">
    <location>
        <begin position="6"/>
        <end position="77"/>
    </location>
</feature>
<dbReference type="NCBIfam" id="NF033580">
    <property type="entry name" value="transpos_IS5_3"/>
    <property type="match status" value="1"/>
</dbReference>
<keyword evidence="3" id="KW-0614">Plasmid</keyword>
<evidence type="ECO:0000313" key="3">
    <source>
        <dbReference type="EMBL" id="ARU12683.1"/>
    </source>
</evidence>
<dbReference type="RefSeq" id="WP_011789342.1">
    <property type="nucleotide sequence ID" value="NZ_KY399978.1"/>
</dbReference>
<dbReference type="AlphaFoldDB" id="A0A1Y0F4S2"/>
<protein>
    <submittedName>
        <fullName evidence="3">Transposase, IS4 family protein</fullName>
    </submittedName>
</protein>
<proteinExistence type="predicted"/>
<geneLocation type="plasmid" evidence="3">
    <name>pVC211</name>
</geneLocation>
<dbReference type="PANTHER" id="PTHR30007">
    <property type="entry name" value="PHP DOMAIN PROTEIN"/>
    <property type="match status" value="1"/>
</dbReference>
<evidence type="ECO:0000259" key="1">
    <source>
        <dbReference type="Pfam" id="PF01609"/>
    </source>
</evidence>
<reference evidence="3" key="1">
    <citation type="submission" date="2016-12" db="EMBL/GenBank/DDBJ databases">
        <title>pVC211, the IncA/C Plasmid Conferring High Azithromycin Resistance in Vibrio cholera.</title>
        <authorList>
            <person name="Wang R."/>
        </authorList>
    </citation>
    <scope>NUCLEOTIDE SEQUENCE</scope>
    <source>
        <strain evidence="3">ICDC-211</strain>
        <plasmid evidence="3">pVC211</plasmid>
    </source>
</reference>
<dbReference type="PANTHER" id="PTHR30007:SF1">
    <property type="entry name" value="BLR1914 PROTEIN"/>
    <property type="match status" value="1"/>
</dbReference>
<organism evidence="3">
    <name type="scientific">Vibrio cholerae O139</name>
    <dbReference type="NCBI Taxonomy" id="45888"/>
    <lineage>
        <taxon>Bacteria</taxon>
        <taxon>Pseudomonadati</taxon>
        <taxon>Pseudomonadota</taxon>
        <taxon>Gammaproteobacteria</taxon>
        <taxon>Vibrionales</taxon>
        <taxon>Vibrionaceae</taxon>
        <taxon>Vibrio</taxon>
    </lineage>
</organism>
<dbReference type="Pfam" id="PF13340">
    <property type="entry name" value="DUF4096"/>
    <property type="match status" value="1"/>
</dbReference>
<sequence length="253" mass="29269">MPRTMLTDEYWSKLIRLMLKTGRVYDKPEHRNTFEGILYRMRVGCPWRDVPEAFGDWSAIYRRFNLWSKKGILMQLFAELRQLADLEWEFIDGSIVKAHQHATGARSEDKEAIGKSRGGNTTKIHMAVDSCGLPIDFIVTGGEVHDSKAAIELLKQLPDAEHVIADRGYDSEKIREQIREKKGVPNIPRKRNSKIGNGDIDWCLYKYRHLVENVFARLKHYRSVATRYDKLARNYASTLALACCLIWLPMWVG</sequence>
<dbReference type="GO" id="GO:0004803">
    <property type="term" value="F:transposase activity"/>
    <property type="evidence" value="ECO:0007669"/>
    <property type="project" value="InterPro"/>
</dbReference>
<dbReference type="InterPro" id="IPR025161">
    <property type="entry name" value="IS402-like_dom"/>
</dbReference>
<accession>A0A1Y0F4S2</accession>
<dbReference type="GO" id="GO:0003677">
    <property type="term" value="F:DNA binding"/>
    <property type="evidence" value="ECO:0007669"/>
    <property type="project" value="InterPro"/>
</dbReference>
<dbReference type="InterPro" id="IPR002559">
    <property type="entry name" value="Transposase_11"/>
</dbReference>
<gene>
    <name evidence="3" type="primary">tnp</name>
</gene>
<dbReference type="Pfam" id="PF01609">
    <property type="entry name" value="DDE_Tnp_1"/>
    <property type="match status" value="1"/>
</dbReference>